<proteinExistence type="predicted"/>
<organism evidence="2 3">
    <name type="scientific">Botryosphaeria dothidea</name>
    <dbReference type="NCBI Taxonomy" id="55169"/>
    <lineage>
        <taxon>Eukaryota</taxon>
        <taxon>Fungi</taxon>
        <taxon>Dikarya</taxon>
        <taxon>Ascomycota</taxon>
        <taxon>Pezizomycotina</taxon>
        <taxon>Dothideomycetes</taxon>
        <taxon>Dothideomycetes incertae sedis</taxon>
        <taxon>Botryosphaeriales</taxon>
        <taxon>Botryosphaeriaceae</taxon>
        <taxon>Botryosphaeria</taxon>
    </lineage>
</organism>
<keyword evidence="3" id="KW-1185">Reference proteome</keyword>
<dbReference type="OrthoDB" id="194358at2759"/>
<feature type="domain" description="Azaphilone pigments biosynthesis cluster protein L N-terminal" evidence="1">
    <location>
        <begin position="6"/>
        <end position="65"/>
    </location>
</feature>
<dbReference type="Pfam" id="PF17111">
    <property type="entry name" value="PigL_N"/>
    <property type="match status" value="1"/>
</dbReference>
<evidence type="ECO:0000259" key="1">
    <source>
        <dbReference type="Pfam" id="PF17111"/>
    </source>
</evidence>
<reference evidence="2" key="1">
    <citation type="submission" date="2020-04" db="EMBL/GenBank/DDBJ databases">
        <title>Genome Assembly and Annotation of Botryosphaeria dothidea sdau 11-99, a Latent Pathogen of Apple Fruit Ring Rot in China.</title>
        <authorList>
            <person name="Yu C."/>
            <person name="Diao Y."/>
            <person name="Lu Q."/>
            <person name="Zhao J."/>
            <person name="Cui S."/>
            <person name="Peng C."/>
            <person name="He B."/>
            <person name="Liu H."/>
        </authorList>
    </citation>
    <scope>NUCLEOTIDE SEQUENCE [LARGE SCALE GENOMIC DNA]</scope>
    <source>
        <strain evidence="2">Sdau11-99</strain>
    </source>
</reference>
<gene>
    <name evidence="2" type="ORF">GTA08_BOTSDO00079</name>
</gene>
<evidence type="ECO:0000313" key="3">
    <source>
        <dbReference type="Proteomes" id="UP000572817"/>
    </source>
</evidence>
<comment type="caution">
    <text evidence="2">The sequence shown here is derived from an EMBL/GenBank/DDBJ whole genome shotgun (WGS) entry which is preliminary data.</text>
</comment>
<evidence type="ECO:0000313" key="2">
    <source>
        <dbReference type="EMBL" id="KAF4313341.1"/>
    </source>
</evidence>
<dbReference type="AlphaFoldDB" id="A0A8H4J516"/>
<accession>A0A8H4J516</accession>
<dbReference type="Proteomes" id="UP000572817">
    <property type="component" value="Unassembled WGS sequence"/>
</dbReference>
<name>A0A8H4J516_9PEZI</name>
<dbReference type="EMBL" id="WWBZ02000001">
    <property type="protein sequence ID" value="KAF4313341.1"/>
    <property type="molecule type" value="Genomic_DNA"/>
</dbReference>
<dbReference type="InterPro" id="IPR031348">
    <property type="entry name" value="PigL_N"/>
</dbReference>
<sequence length="150" mass="16923">MDPATGIGLAASLATLAEIAGKSGKALYRFTKRFRNGPEALESLYEEVEALRQLLDDISALVRYDLGDHDIGPQLRKPAQSKQAEMARDLDAFETWVADMKKNFEKPGYSERHLRARFVKALSEREVTQHRSILAEHRKSLDTLLNQLAK</sequence>
<protein>
    <recommendedName>
        <fullName evidence="1">Azaphilone pigments biosynthesis cluster protein L N-terminal domain-containing protein</fullName>
    </recommendedName>
</protein>